<dbReference type="Gene3D" id="3.60.60.10">
    <property type="entry name" value="Penicillin V Acylase, Chain A"/>
    <property type="match status" value="1"/>
</dbReference>
<dbReference type="RefSeq" id="WP_046870575.1">
    <property type="nucleotide sequence ID" value="NZ_BAAAXI010000176.1"/>
</dbReference>
<keyword evidence="5 6" id="KW-0224">Dipeptidase</keyword>
<evidence type="ECO:0000256" key="4">
    <source>
        <dbReference type="ARBA" id="ARBA00022801"/>
    </source>
</evidence>
<organism evidence="7 8">
    <name type="scientific">Pediococcus damnosus</name>
    <dbReference type="NCBI Taxonomy" id="51663"/>
    <lineage>
        <taxon>Bacteria</taxon>
        <taxon>Bacillati</taxon>
        <taxon>Bacillota</taxon>
        <taxon>Bacilli</taxon>
        <taxon>Lactobacillales</taxon>
        <taxon>Lactobacillaceae</taxon>
        <taxon>Pediococcus</taxon>
    </lineage>
</organism>
<dbReference type="GeneID" id="57277246"/>
<keyword evidence="3 6" id="KW-0645">Protease</keyword>
<dbReference type="InterPro" id="IPR047804">
    <property type="entry name" value="C69_dipept_A-like"/>
</dbReference>
<comment type="catalytic activity">
    <reaction evidence="1">
        <text>an L-aminoacyl-L-amino acid + H2O = 2 an L-alpha-amino acid</text>
        <dbReference type="Rhea" id="RHEA:48940"/>
        <dbReference type="ChEBI" id="CHEBI:15377"/>
        <dbReference type="ChEBI" id="CHEBI:59869"/>
        <dbReference type="ChEBI" id="CHEBI:77460"/>
        <dbReference type="EC" id="3.4.13.19"/>
    </reaction>
</comment>
<reference evidence="7 8" key="1">
    <citation type="journal article" date="2016" name="PLoS ONE">
        <title>The Identification of Novel Diagnostic Marker Genes for the Detection of Beer Spoiling Pediococcus damnosus Strains Using the BlAst Diagnostic Gene findEr.</title>
        <authorList>
            <person name="Behr J."/>
            <person name="Geissler A.J."/>
            <person name="Schmid J."/>
            <person name="Zehe A."/>
            <person name="Vogel R.F."/>
        </authorList>
    </citation>
    <scope>NUCLEOTIDE SEQUENCE [LARGE SCALE GENOMIC DNA]</scope>
    <source>
        <strain evidence="7 8">TMW 2.1533</strain>
    </source>
</reference>
<evidence type="ECO:0000313" key="7">
    <source>
        <dbReference type="EMBL" id="AMV62147.1"/>
    </source>
</evidence>
<evidence type="ECO:0000256" key="3">
    <source>
        <dbReference type="ARBA" id="ARBA00022670"/>
    </source>
</evidence>
<evidence type="ECO:0000256" key="6">
    <source>
        <dbReference type="RuleBase" id="RU364089"/>
    </source>
</evidence>
<evidence type="ECO:0000313" key="8">
    <source>
        <dbReference type="Proteomes" id="UP000076405"/>
    </source>
</evidence>
<protein>
    <recommendedName>
        <fullName evidence="6">Dipeptidase</fullName>
        <ecNumber evidence="6">3.4.-.-</ecNumber>
    </recommendedName>
</protein>
<name>A0AAC9B0Q3_9LACO</name>
<dbReference type="GO" id="GO:0070004">
    <property type="term" value="F:cysteine-type exopeptidase activity"/>
    <property type="evidence" value="ECO:0007669"/>
    <property type="project" value="InterPro"/>
</dbReference>
<dbReference type="EC" id="3.4.-.-" evidence="6"/>
<evidence type="ECO:0000256" key="1">
    <source>
        <dbReference type="ARBA" id="ARBA00001670"/>
    </source>
</evidence>
<proteinExistence type="inferred from homology"/>
<keyword evidence="4 6" id="KW-0378">Hydrolase</keyword>
<dbReference type="Pfam" id="PF03577">
    <property type="entry name" value="Peptidase_C69"/>
    <property type="match status" value="1"/>
</dbReference>
<dbReference type="Proteomes" id="UP000076405">
    <property type="component" value="Chromosome"/>
</dbReference>
<accession>A0AAC9B0Q3</accession>
<evidence type="ECO:0000256" key="2">
    <source>
        <dbReference type="ARBA" id="ARBA00007225"/>
    </source>
</evidence>
<gene>
    <name evidence="7" type="ORF">ADU70_0647</name>
</gene>
<dbReference type="InterPro" id="IPR005322">
    <property type="entry name" value="Peptidase_C69"/>
</dbReference>
<comment type="similarity">
    <text evidence="2 6">Belongs to the peptidase C69 family.</text>
</comment>
<dbReference type="GO" id="GO:0016805">
    <property type="term" value="F:dipeptidase activity"/>
    <property type="evidence" value="ECO:0007669"/>
    <property type="project" value="UniProtKB-KW"/>
</dbReference>
<dbReference type="AlphaFoldDB" id="A0AAC9B0Q3"/>
<dbReference type="NCBIfam" id="NF033678">
    <property type="entry name" value="C69_fam_dipept"/>
    <property type="match status" value="1"/>
</dbReference>
<dbReference type="PANTHER" id="PTHR12994">
    <property type="entry name" value="SECERNIN"/>
    <property type="match status" value="1"/>
</dbReference>
<dbReference type="GO" id="GO:0006508">
    <property type="term" value="P:proteolysis"/>
    <property type="evidence" value="ECO:0007669"/>
    <property type="project" value="UniProtKB-KW"/>
</dbReference>
<evidence type="ECO:0000256" key="5">
    <source>
        <dbReference type="ARBA" id="ARBA00022997"/>
    </source>
</evidence>
<dbReference type="PANTHER" id="PTHR12994:SF17">
    <property type="entry name" value="LD30995P"/>
    <property type="match status" value="1"/>
</dbReference>
<dbReference type="EMBL" id="CP012275">
    <property type="protein sequence ID" value="AMV62147.1"/>
    <property type="molecule type" value="Genomic_DNA"/>
</dbReference>
<sequence>MTNQSNPYSACTSFLAGRLATTDGSTLIGRNEDSQAAWPKHFVVHPHHEYSEPQIFKSTDNGFTLNLPKISAKYTATPEWTDKFGLFEEDGINEYGVAMSATESAYTNNQALGADPLVENGIGEEAMVTVTLPYIKTAREGVAYLGNIVEKYGTSETNGILFSDQTEVWYMETAAGHQWVAQRIPDDAYAVVANQLSIQEIDFDDDDNFMTVPGLTEFVAQNHLNTQTSGFNFRNIFGTNDLSDEFYNNPRVWYGQKLLNPHTEQQPQSHELPFICHAEKLIQVADAKQILSSHFQGTPFDPIGVGNSRERTQYRPISLAKTQESHILQIRPTLPTEIAGIHWLAMGVAAQSLYIPFYAGIKDTPASYKRGNKTFQPDSAYWIYKQAGVLVDTNYLDFGSLLEDVQNKVSQQLNQNLQISDKMARKLEGKQLENYLTSQSNQNADLGLQAMQQLTAQLITKMTDLSPLNFKQDMNL</sequence>